<feature type="compositionally biased region" description="Basic and acidic residues" evidence="1">
    <location>
        <begin position="26"/>
        <end position="40"/>
    </location>
</feature>
<protein>
    <recommendedName>
        <fullName evidence="4">Transmembrane protein</fullName>
    </recommendedName>
</protein>
<feature type="region of interest" description="Disordered" evidence="1">
    <location>
        <begin position="134"/>
        <end position="180"/>
    </location>
</feature>
<dbReference type="Proteomes" id="UP001500151">
    <property type="component" value="Unassembled WGS sequence"/>
</dbReference>
<evidence type="ECO:0000313" key="2">
    <source>
        <dbReference type="EMBL" id="GAA2660231.1"/>
    </source>
</evidence>
<dbReference type="RefSeq" id="WP_344396088.1">
    <property type="nucleotide sequence ID" value="NZ_BAAASJ010000119.1"/>
</dbReference>
<evidence type="ECO:0000256" key="1">
    <source>
        <dbReference type="SAM" id="MobiDB-lite"/>
    </source>
</evidence>
<gene>
    <name evidence="2" type="ORF">GCM10010307_77470</name>
</gene>
<reference evidence="2 3" key="1">
    <citation type="journal article" date="2019" name="Int. J. Syst. Evol. Microbiol.">
        <title>The Global Catalogue of Microorganisms (GCM) 10K type strain sequencing project: providing services to taxonomists for standard genome sequencing and annotation.</title>
        <authorList>
            <consortium name="The Broad Institute Genomics Platform"/>
            <consortium name="The Broad Institute Genome Sequencing Center for Infectious Disease"/>
            <person name="Wu L."/>
            <person name="Ma J."/>
        </authorList>
    </citation>
    <scope>NUCLEOTIDE SEQUENCE [LARGE SCALE GENOMIC DNA]</scope>
    <source>
        <strain evidence="2 3">JCM 4524</strain>
    </source>
</reference>
<accession>A0ABN3RTB6</accession>
<feature type="compositionally biased region" description="Low complexity" evidence="1">
    <location>
        <begin position="9"/>
        <end position="25"/>
    </location>
</feature>
<sequence>MIPPHVEPESQAQPQKEQQPAQPQAEETRAQEAQDQEKRPLGGKVVHLHTAHANVPIPYVTPGDAFSKLRLPNIRTATSAATSVATTATSAATSLLPSPRKLAFYGVLGGMTAAGAIGWPVAVAVGAATEVVTREQAARQREEHERIERERTEREERRQTSSAADQPEAERQEAERQTAT</sequence>
<comment type="caution">
    <text evidence="2">The sequence shown here is derived from an EMBL/GenBank/DDBJ whole genome shotgun (WGS) entry which is preliminary data.</text>
</comment>
<proteinExistence type="predicted"/>
<feature type="compositionally biased region" description="Basic and acidic residues" evidence="1">
    <location>
        <begin position="134"/>
        <end position="159"/>
    </location>
</feature>
<keyword evidence="3" id="KW-1185">Reference proteome</keyword>
<feature type="region of interest" description="Disordered" evidence="1">
    <location>
        <begin position="1"/>
        <end position="41"/>
    </location>
</feature>
<organism evidence="2 3">
    <name type="scientific">Streptomyces vastus</name>
    <dbReference type="NCBI Taxonomy" id="285451"/>
    <lineage>
        <taxon>Bacteria</taxon>
        <taxon>Bacillati</taxon>
        <taxon>Actinomycetota</taxon>
        <taxon>Actinomycetes</taxon>
        <taxon>Kitasatosporales</taxon>
        <taxon>Streptomycetaceae</taxon>
        <taxon>Streptomyces</taxon>
    </lineage>
</organism>
<feature type="compositionally biased region" description="Basic and acidic residues" evidence="1">
    <location>
        <begin position="168"/>
        <end position="180"/>
    </location>
</feature>
<evidence type="ECO:0000313" key="3">
    <source>
        <dbReference type="Proteomes" id="UP001500151"/>
    </source>
</evidence>
<evidence type="ECO:0008006" key="4">
    <source>
        <dbReference type="Google" id="ProtNLM"/>
    </source>
</evidence>
<dbReference type="EMBL" id="BAAASJ010000119">
    <property type="protein sequence ID" value="GAA2660231.1"/>
    <property type="molecule type" value="Genomic_DNA"/>
</dbReference>
<name>A0ABN3RTB6_9ACTN</name>